<dbReference type="EMBL" id="FXSZ01000001">
    <property type="protein sequence ID" value="SMO40951.1"/>
    <property type="molecule type" value="Genomic_DNA"/>
</dbReference>
<dbReference type="OrthoDB" id="9797997at2"/>
<proteinExistence type="predicted"/>
<dbReference type="InterPro" id="IPR002686">
    <property type="entry name" value="Transposase_17"/>
</dbReference>
<protein>
    <submittedName>
        <fullName evidence="2">Transposase IS200 like</fullName>
    </submittedName>
</protein>
<reference evidence="2 3" key="1">
    <citation type="submission" date="2017-05" db="EMBL/GenBank/DDBJ databases">
        <authorList>
            <person name="Varghese N."/>
            <person name="Submissions S."/>
        </authorList>
    </citation>
    <scope>NUCLEOTIDE SEQUENCE [LARGE SCALE GENOMIC DNA]</scope>
    <source>
        <strain evidence="2 3">DSM 21342</strain>
    </source>
</reference>
<gene>
    <name evidence="2" type="ORF">SAMN06265350_101614</name>
</gene>
<dbReference type="RefSeq" id="WP_142601331.1">
    <property type="nucleotide sequence ID" value="NZ_FXSZ01000001.1"/>
</dbReference>
<dbReference type="InterPro" id="IPR036515">
    <property type="entry name" value="Transposase_17_sf"/>
</dbReference>
<dbReference type="GO" id="GO:0003677">
    <property type="term" value="F:DNA binding"/>
    <property type="evidence" value="ECO:0007669"/>
    <property type="project" value="InterPro"/>
</dbReference>
<organism evidence="2 3">
    <name type="scientific">Solitalea koreensis</name>
    <dbReference type="NCBI Taxonomy" id="543615"/>
    <lineage>
        <taxon>Bacteria</taxon>
        <taxon>Pseudomonadati</taxon>
        <taxon>Bacteroidota</taxon>
        <taxon>Sphingobacteriia</taxon>
        <taxon>Sphingobacteriales</taxon>
        <taxon>Sphingobacteriaceae</taxon>
        <taxon>Solitalea</taxon>
    </lineage>
</organism>
<dbReference type="Pfam" id="PF01797">
    <property type="entry name" value="Y1_Tnp"/>
    <property type="match status" value="1"/>
</dbReference>
<dbReference type="SUPFAM" id="SSF143422">
    <property type="entry name" value="Transposase IS200-like"/>
    <property type="match status" value="1"/>
</dbReference>
<keyword evidence="3" id="KW-1185">Reference proteome</keyword>
<dbReference type="GO" id="GO:0004803">
    <property type="term" value="F:transposase activity"/>
    <property type="evidence" value="ECO:0007669"/>
    <property type="project" value="InterPro"/>
</dbReference>
<accession>A0A521B1P7</accession>
<evidence type="ECO:0000259" key="1">
    <source>
        <dbReference type="Pfam" id="PF01797"/>
    </source>
</evidence>
<dbReference type="GO" id="GO:0006313">
    <property type="term" value="P:DNA transposition"/>
    <property type="evidence" value="ECO:0007669"/>
    <property type="project" value="InterPro"/>
</dbReference>
<name>A0A521B1P7_9SPHI</name>
<evidence type="ECO:0000313" key="2">
    <source>
        <dbReference type="EMBL" id="SMO40951.1"/>
    </source>
</evidence>
<evidence type="ECO:0000313" key="3">
    <source>
        <dbReference type="Proteomes" id="UP000315971"/>
    </source>
</evidence>
<feature type="domain" description="Transposase IS200-like" evidence="1">
    <location>
        <begin position="9"/>
        <end position="107"/>
    </location>
</feature>
<dbReference type="AlphaFoldDB" id="A0A521B1P7"/>
<sequence>MTPIDSKKQIRLIFTMKDISALELESWCDELLVRIADMVCEAGHKLLAINCTLAEIHVFIEMFNEQHLNDLINEIKETNINWLNRKTGIEETLEWESGFQSELYPVSQMTRIISQIHNLRGTRPV</sequence>
<dbReference type="Proteomes" id="UP000315971">
    <property type="component" value="Unassembled WGS sequence"/>
</dbReference>